<evidence type="ECO:0000259" key="9">
    <source>
        <dbReference type="PROSITE" id="PS51669"/>
    </source>
</evidence>
<dbReference type="SUPFAM" id="SSF53706">
    <property type="entry name" value="Formate dehydrogenase/DMSO reductase, domains 1-3"/>
    <property type="match status" value="1"/>
</dbReference>
<feature type="domain" description="4Fe-4S ferredoxin-type" evidence="8">
    <location>
        <begin position="142"/>
        <end position="172"/>
    </location>
</feature>
<dbReference type="SUPFAM" id="SSF54292">
    <property type="entry name" value="2Fe-2S ferredoxin-like"/>
    <property type="match status" value="1"/>
</dbReference>
<dbReference type="InterPro" id="IPR036010">
    <property type="entry name" value="2Fe-2S_ferredoxin-like_sf"/>
</dbReference>
<dbReference type="InterPro" id="IPR001041">
    <property type="entry name" value="2Fe-2S_ferredoxin-type"/>
</dbReference>
<dbReference type="SUPFAM" id="SSF54862">
    <property type="entry name" value="4Fe-4S ferredoxins"/>
    <property type="match status" value="1"/>
</dbReference>
<dbReference type="PROSITE" id="PS51379">
    <property type="entry name" value="4FE4S_FER_2"/>
    <property type="match status" value="2"/>
</dbReference>
<comment type="caution">
    <text evidence="10">The sequence shown here is derived from an EMBL/GenBank/DDBJ whole genome shotgun (WGS) entry which is preliminary data.</text>
</comment>
<keyword evidence="6" id="KW-0411">Iron-sulfur</keyword>
<dbReference type="InterPro" id="IPR017900">
    <property type="entry name" value="4Fe4S_Fe_S_CS"/>
</dbReference>
<dbReference type="InterPro" id="IPR054351">
    <property type="entry name" value="NADH_UbQ_OxRdtase_ferredoxin"/>
</dbReference>
<dbReference type="SMART" id="SM00926">
    <property type="entry name" value="Molybdop_Fe4S4"/>
    <property type="match status" value="1"/>
</dbReference>
<dbReference type="CDD" id="cd00207">
    <property type="entry name" value="fer2"/>
    <property type="match status" value="1"/>
</dbReference>
<gene>
    <name evidence="10" type="ORF">IFK94_04540</name>
</gene>
<dbReference type="PROSITE" id="PS00551">
    <property type="entry name" value="MOLYBDOPTERIN_PROK_1"/>
    <property type="match status" value="1"/>
</dbReference>
<dbReference type="GO" id="GO:0046872">
    <property type="term" value="F:metal ion binding"/>
    <property type="evidence" value="ECO:0007669"/>
    <property type="project" value="UniProtKB-KW"/>
</dbReference>
<dbReference type="InterPro" id="IPR006656">
    <property type="entry name" value="Mopterin_OxRdtase"/>
</dbReference>
<dbReference type="GO" id="GO:0016020">
    <property type="term" value="C:membrane"/>
    <property type="evidence" value="ECO:0007669"/>
    <property type="project" value="TreeGrafter"/>
</dbReference>
<dbReference type="PANTHER" id="PTHR43105">
    <property type="entry name" value="RESPIRATORY NITRATE REDUCTASE"/>
    <property type="match status" value="1"/>
</dbReference>
<dbReference type="EMBL" id="JACXWD010000009">
    <property type="protein sequence ID" value="MBD3867376.1"/>
    <property type="molecule type" value="Genomic_DNA"/>
</dbReference>
<dbReference type="Pfam" id="PF00384">
    <property type="entry name" value="Molybdopterin"/>
    <property type="match status" value="1"/>
</dbReference>
<dbReference type="InterPro" id="IPR017896">
    <property type="entry name" value="4Fe4S_Fe-S-bd"/>
</dbReference>
<evidence type="ECO:0000256" key="1">
    <source>
        <dbReference type="ARBA" id="ARBA00022485"/>
    </source>
</evidence>
<feature type="domain" description="4Fe-4S ferredoxin-type" evidence="8">
    <location>
        <begin position="186"/>
        <end position="214"/>
    </location>
</feature>
<dbReference type="AlphaFoldDB" id="A0A8J6Y7G2"/>
<dbReference type="Gene3D" id="2.20.25.90">
    <property type="entry name" value="ADC-like domains"/>
    <property type="match status" value="1"/>
</dbReference>
<feature type="domain" description="4Fe-4S Mo/W bis-MGD-type" evidence="9">
    <location>
        <begin position="222"/>
        <end position="279"/>
    </location>
</feature>
<sequence length="356" mass="38609">MSDRFTITLDGRNCPATSGETVLDVAGREGVSIPTLCHDPRLDPAGACRTCLVEVAGERRMQPACAFRVRPGMEVTTGSERIARHRKVLYGLYLADHRLDGSGLPSENGSVNRLREQAARSGALVLPPVNAPRSGRPGDSNPYIRFDPDLCILCARCTRYCDEVEAVSAITLTERGAATTIGTIGDSGLLDTSCELCGGCIDTCPTGAMTEKKSYGIRHEEMEQVRSTCNFCGVGCQVDLKVHNGRVVKVASPPPGETVNDGNLCVKGRFAYDFIHHEERLRYPMIRGRDGELHRASWDEAIRKTTEGLLAVKEKHGADALGFVSSSRCTGEENYLMQKLSRAAFGTNNCHQCAAT</sequence>
<feature type="domain" description="2Fe-2S ferredoxin-type" evidence="7">
    <location>
        <begin position="3"/>
        <end position="81"/>
    </location>
</feature>
<keyword evidence="1" id="KW-0004">4Fe-4S</keyword>
<protein>
    <submittedName>
        <fullName evidence="10">(2Fe-2S)-binding protein</fullName>
    </submittedName>
</protein>
<dbReference type="Gene3D" id="3.10.20.740">
    <property type="match status" value="1"/>
</dbReference>
<dbReference type="InterPro" id="IPR027467">
    <property type="entry name" value="MopterinOxRdtase_cofactor_BS"/>
</dbReference>
<evidence type="ECO:0000313" key="10">
    <source>
        <dbReference type="EMBL" id="MBD3867376.1"/>
    </source>
</evidence>
<evidence type="ECO:0000256" key="3">
    <source>
        <dbReference type="ARBA" id="ARBA00022737"/>
    </source>
</evidence>
<dbReference type="Gene3D" id="3.30.70.20">
    <property type="match status" value="1"/>
</dbReference>
<keyword evidence="5" id="KW-0408">Iron</keyword>
<keyword evidence="4" id="KW-0560">Oxidoreductase</keyword>
<dbReference type="Pfam" id="PF04879">
    <property type="entry name" value="Molybdop_Fe4S4"/>
    <property type="match status" value="1"/>
</dbReference>
<evidence type="ECO:0000256" key="5">
    <source>
        <dbReference type="ARBA" id="ARBA00023004"/>
    </source>
</evidence>
<name>A0A8J6Y7G2_9BACT</name>
<reference evidence="10 11" key="1">
    <citation type="submission" date="2020-08" db="EMBL/GenBank/DDBJ databases">
        <title>Acidobacteriota in marine sediments use diverse sulfur dissimilation pathways.</title>
        <authorList>
            <person name="Wasmund K."/>
        </authorList>
    </citation>
    <scope>NUCLEOTIDE SEQUENCE [LARGE SCALE GENOMIC DNA]</scope>
    <source>
        <strain evidence="10">MAG AM4</strain>
    </source>
</reference>
<dbReference type="PROSITE" id="PS51085">
    <property type="entry name" value="2FE2S_FER_2"/>
    <property type="match status" value="1"/>
</dbReference>
<evidence type="ECO:0000256" key="6">
    <source>
        <dbReference type="ARBA" id="ARBA00023014"/>
    </source>
</evidence>
<evidence type="ECO:0000259" key="8">
    <source>
        <dbReference type="PROSITE" id="PS51379"/>
    </source>
</evidence>
<dbReference type="GO" id="GO:0022904">
    <property type="term" value="P:respiratory electron transport chain"/>
    <property type="evidence" value="ECO:0007669"/>
    <property type="project" value="TreeGrafter"/>
</dbReference>
<dbReference type="GO" id="GO:0003954">
    <property type="term" value="F:NADH dehydrogenase activity"/>
    <property type="evidence" value="ECO:0007669"/>
    <property type="project" value="TreeGrafter"/>
</dbReference>
<dbReference type="PROSITE" id="PS00198">
    <property type="entry name" value="4FE4S_FER_1"/>
    <property type="match status" value="1"/>
</dbReference>
<dbReference type="InterPro" id="IPR006963">
    <property type="entry name" value="Mopterin_OxRdtase_4Fe-4S_dom"/>
</dbReference>
<dbReference type="PANTHER" id="PTHR43105:SF14">
    <property type="entry name" value="FORMATE DEHYDROGENASE H"/>
    <property type="match status" value="1"/>
</dbReference>
<keyword evidence="2" id="KW-0479">Metal-binding</keyword>
<dbReference type="InterPro" id="IPR050123">
    <property type="entry name" value="Prok_molybdopt-oxidoreductase"/>
</dbReference>
<dbReference type="Proteomes" id="UP000648239">
    <property type="component" value="Unassembled WGS sequence"/>
</dbReference>
<organism evidence="10 11">
    <name type="scientific">Candidatus Polarisedimenticola svalbardensis</name>
    <dbReference type="NCBI Taxonomy" id="2886004"/>
    <lineage>
        <taxon>Bacteria</taxon>
        <taxon>Pseudomonadati</taxon>
        <taxon>Acidobacteriota</taxon>
        <taxon>Candidatus Polarisedimenticolia</taxon>
        <taxon>Candidatus Polarisedimenticolales</taxon>
        <taxon>Candidatus Polarisedimenticolaceae</taxon>
        <taxon>Candidatus Polarisedimenticola</taxon>
    </lineage>
</organism>
<keyword evidence="3" id="KW-0677">Repeat</keyword>
<accession>A0A8J6Y7G2</accession>
<evidence type="ECO:0000313" key="11">
    <source>
        <dbReference type="Proteomes" id="UP000648239"/>
    </source>
</evidence>
<dbReference type="FunFam" id="3.30.70.20:FF:000035">
    <property type="entry name" value="Iron hydrogenase 1"/>
    <property type="match status" value="1"/>
</dbReference>
<dbReference type="Gene3D" id="3.40.50.740">
    <property type="match status" value="1"/>
</dbReference>
<dbReference type="Pfam" id="PF22117">
    <property type="entry name" value="Fer4_Nqo3"/>
    <property type="match status" value="1"/>
</dbReference>
<evidence type="ECO:0000256" key="4">
    <source>
        <dbReference type="ARBA" id="ARBA00023002"/>
    </source>
</evidence>
<evidence type="ECO:0000259" key="7">
    <source>
        <dbReference type="PROSITE" id="PS51085"/>
    </source>
</evidence>
<dbReference type="GO" id="GO:0051539">
    <property type="term" value="F:4 iron, 4 sulfur cluster binding"/>
    <property type="evidence" value="ECO:0007669"/>
    <property type="project" value="UniProtKB-KW"/>
</dbReference>
<proteinExistence type="predicted"/>
<evidence type="ECO:0000256" key="2">
    <source>
        <dbReference type="ARBA" id="ARBA00022723"/>
    </source>
</evidence>
<dbReference type="PROSITE" id="PS51669">
    <property type="entry name" value="4FE4S_MOW_BIS_MGD"/>
    <property type="match status" value="1"/>
</dbReference>
<dbReference type="Pfam" id="PF13510">
    <property type="entry name" value="Fer2_4"/>
    <property type="match status" value="1"/>
</dbReference>